<dbReference type="InterPro" id="IPR028098">
    <property type="entry name" value="Glyco_trans_4-like_N"/>
</dbReference>
<organism evidence="3 4">
    <name type="scientific">Neobittarella massiliensis</name>
    <name type="common">ex Bilen et al. 2018</name>
    <dbReference type="NCBI Taxonomy" id="2041842"/>
    <lineage>
        <taxon>Bacteria</taxon>
        <taxon>Bacillati</taxon>
        <taxon>Bacillota</taxon>
        <taxon>Clostridia</taxon>
        <taxon>Eubacteriales</taxon>
        <taxon>Oscillospiraceae</taxon>
        <taxon>Neobittarella (ex Bilen et al. 2018)</taxon>
    </lineage>
</organism>
<feature type="domain" description="Glycosyl transferase family 1" evidence="1">
    <location>
        <begin position="199"/>
        <end position="359"/>
    </location>
</feature>
<dbReference type="GO" id="GO:0016757">
    <property type="term" value="F:glycosyltransferase activity"/>
    <property type="evidence" value="ECO:0007669"/>
    <property type="project" value="InterPro"/>
</dbReference>
<dbReference type="RefSeq" id="WP_186488075.1">
    <property type="nucleotide sequence ID" value="NZ_JACOGI010000001.1"/>
</dbReference>
<dbReference type="PANTHER" id="PTHR12526">
    <property type="entry name" value="GLYCOSYLTRANSFERASE"/>
    <property type="match status" value="1"/>
</dbReference>
<sequence length="381" mass="43109">MTPIYITCLHLNYGGVERMIVSLANAFANLGYSVHILCTYRLGKPAYNLDSSVKVVYLTDCVPNREAFQEAVRRKKVLSIFKQGIHAIRTLYQKRRTLIKVFKKITEGTIISTRHEHSVLLSRFGNRGVLKIAQLHHDHGFQNKLVKDFQTKYKSIDYLVLLTEQTCKELQQILQEHNTHTKCVTIPNFIFPPEVEIPAQKKKQVIAAGRLHPDKNFSCLLRIWETVIHANGGTGWRLVIAGEGLLEQDLKNEAEHLGIAQSVDFTGPLPYDQLMQRMAESYCYVLTSKQESFGLVLAESMSCGTPPIAFDVRVGPRAIISDGVDGYLIPPQQEKLFAEKLLFLLNHPQICASLGQAAIQNVERFYPESILRLWAKILPNA</sequence>
<proteinExistence type="predicted"/>
<reference evidence="3" key="1">
    <citation type="submission" date="2020-08" db="EMBL/GenBank/DDBJ databases">
        <authorList>
            <person name="Liu C."/>
            <person name="Sun Q."/>
        </authorList>
    </citation>
    <scope>NUCLEOTIDE SEQUENCE</scope>
    <source>
        <strain evidence="3">NSJ-65</strain>
    </source>
</reference>
<dbReference type="PANTHER" id="PTHR12526:SF630">
    <property type="entry name" value="GLYCOSYLTRANSFERASE"/>
    <property type="match status" value="1"/>
</dbReference>
<evidence type="ECO:0000313" key="4">
    <source>
        <dbReference type="Proteomes" id="UP000597668"/>
    </source>
</evidence>
<dbReference type="Pfam" id="PF13439">
    <property type="entry name" value="Glyco_transf_4"/>
    <property type="match status" value="1"/>
</dbReference>
<dbReference type="Proteomes" id="UP000597668">
    <property type="component" value="Unassembled WGS sequence"/>
</dbReference>
<name>A0A8J6IMQ9_9FIRM</name>
<dbReference type="Pfam" id="PF00534">
    <property type="entry name" value="Glycos_transf_1"/>
    <property type="match status" value="1"/>
</dbReference>
<evidence type="ECO:0000313" key="3">
    <source>
        <dbReference type="EMBL" id="MBC3516414.1"/>
    </source>
</evidence>
<dbReference type="EMBL" id="JACOGI010000001">
    <property type="protein sequence ID" value="MBC3516414.1"/>
    <property type="molecule type" value="Genomic_DNA"/>
</dbReference>
<keyword evidence="4" id="KW-1185">Reference proteome</keyword>
<dbReference type="Gene3D" id="3.40.50.2000">
    <property type="entry name" value="Glycogen Phosphorylase B"/>
    <property type="match status" value="2"/>
</dbReference>
<dbReference type="AlphaFoldDB" id="A0A8J6IMQ9"/>
<dbReference type="InterPro" id="IPR001296">
    <property type="entry name" value="Glyco_trans_1"/>
</dbReference>
<evidence type="ECO:0000259" key="2">
    <source>
        <dbReference type="Pfam" id="PF13439"/>
    </source>
</evidence>
<gene>
    <name evidence="3" type="ORF">H8K20_08390</name>
</gene>
<dbReference type="SUPFAM" id="SSF53756">
    <property type="entry name" value="UDP-Glycosyltransferase/glycogen phosphorylase"/>
    <property type="match status" value="1"/>
</dbReference>
<comment type="caution">
    <text evidence="3">The sequence shown here is derived from an EMBL/GenBank/DDBJ whole genome shotgun (WGS) entry which is preliminary data.</text>
</comment>
<feature type="domain" description="Glycosyltransferase subfamily 4-like N-terminal" evidence="2">
    <location>
        <begin position="13"/>
        <end position="190"/>
    </location>
</feature>
<protein>
    <submittedName>
        <fullName evidence="3">Glycosyltransferase</fullName>
    </submittedName>
</protein>
<evidence type="ECO:0000259" key="1">
    <source>
        <dbReference type="Pfam" id="PF00534"/>
    </source>
</evidence>
<accession>A0A8J6IMQ9</accession>